<evidence type="ECO:0000256" key="2">
    <source>
        <dbReference type="ARBA" id="ARBA00022679"/>
    </source>
</evidence>
<dbReference type="EMBL" id="PCYM01000006">
    <property type="protein sequence ID" value="PIR47512.1"/>
    <property type="molecule type" value="Genomic_DNA"/>
</dbReference>
<keyword evidence="5" id="KW-0012">Acyltransferase</keyword>
<accession>A0A2H0RLT9</accession>
<dbReference type="Gene3D" id="3.40.630.30">
    <property type="match status" value="1"/>
</dbReference>
<dbReference type="InterPro" id="IPR050644">
    <property type="entry name" value="PG_Glycine_Bridge_Synth"/>
</dbReference>
<protein>
    <recommendedName>
        <fullName evidence="9">Methicillin resistance protein</fullName>
    </recommendedName>
</protein>
<proteinExistence type="inferred from homology"/>
<evidence type="ECO:0000256" key="6">
    <source>
        <dbReference type="ARBA" id="ARBA00023316"/>
    </source>
</evidence>
<dbReference type="PANTHER" id="PTHR36174">
    <property type="entry name" value="LIPID II:GLYCINE GLYCYLTRANSFERASE"/>
    <property type="match status" value="1"/>
</dbReference>
<evidence type="ECO:0000313" key="7">
    <source>
        <dbReference type="EMBL" id="PIR47512.1"/>
    </source>
</evidence>
<name>A0A2H0RLT9_9BACT</name>
<keyword evidence="3" id="KW-0133">Cell shape</keyword>
<keyword evidence="2" id="KW-0808">Transferase</keyword>
<dbReference type="Proteomes" id="UP000230084">
    <property type="component" value="Unassembled WGS sequence"/>
</dbReference>
<evidence type="ECO:0000313" key="8">
    <source>
        <dbReference type="Proteomes" id="UP000230084"/>
    </source>
</evidence>
<reference evidence="7 8" key="1">
    <citation type="submission" date="2017-09" db="EMBL/GenBank/DDBJ databases">
        <title>Depth-based differentiation of microbial function through sediment-hosted aquifers and enrichment of novel symbionts in the deep terrestrial subsurface.</title>
        <authorList>
            <person name="Probst A.J."/>
            <person name="Ladd B."/>
            <person name="Jarett J.K."/>
            <person name="Geller-Mcgrath D.E."/>
            <person name="Sieber C.M."/>
            <person name="Emerson J.B."/>
            <person name="Anantharaman K."/>
            <person name="Thomas B.C."/>
            <person name="Malmstrom R."/>
            <person name="Stieglmeier M."/>
            <person name="Klingl A."/>
            <person name="Woyke T."/>
            <person name="Ryan C.M."/>
            <person name="Banfield J.F."/>
        </authorList>
    </citation>
    <scope>NUCLEOTIDE SEQUENCE [LARGE SCALE GENOMIC DNA]</scope>
    <source>
        <strain evidence="7">CG10_big_fil_rev_8_21_14_0_10_50_16</strain>
    </source>
</reference>
<dbReference type="GO" id="GO:0009252">
    <property type="term" value="P:peptidoglycan biosynthetic process"/>
    <property type="evidence" value="ECO:0007669"/>
    <property type="project" value="UniProtKB-KW"/>
</dbReference>
<organism evidence="7 8">
    <name type="scientific">Candidatus Uhrbacteria bacterium CG10_big_fil_rev_8_21_14_0_10_50_16</name>
    <dbReference type="NCBI Taxonomy" id="1975039"/>
    <lineage>
        <taxon>Bacteria</taxon>
        <taxon>Candidatus Uhriibacteriota</taxon>
    </lineage>
</organism>
<dbReference type="InterPro" id="IPR003447">
    <property type="entry name" value="FEMABX"/>
</dbReference>
<gene>
    <name evidence="7" type="ORF">COV06_03615</name>
</gene>
<dbReference type="InterPro" id="IPR016181">
    <property type="entry name" value="Acyl_CoA_acyltransferase"/>
</dbReference>
<evidence type="ECO:0000256" key="3">
    <source>
        <dbReference type="ARBA" id="ARBA00022960"/>
    </source>
</evidence>
<sequence>MKTIKEKGDWNLFVMEHAPRSGAFLQSWEWGMVKQFQGMTVDRYQGNEAQCQLVTMSLPFGKQYGYIGRGPLGISHEAERDVVTRLKQLREQDVFLRVDACRPIVGRLTGEVQPAHTLITHVHADDQALLAEMHTKTRYNIRLAERKGVEVILDAGEEGFEAFIALTEATYKRHKIRSHAKDHYRAILDCLNGEGDAPRAFIAMAKLDEEVLAANLMIDWNGTRTYLHGASSDNNKQLMAPYLLHWKLLQNASFKETFAYDWWGVAPESAVDHPWAGVTRFKQGFGGEMVEMPQTVDVVVNPFWYGVYSLVKRFR</sequence>
<comment type="similarity">
    <text evidence="1">Belongs to the FemABX family.</text>
</comment>
<comment type="caution">
    <text evidence="7">The sequence shown here is derived from an EMBL/GenBank/DDBJ whole genome shotgun (WGS) entry which is preliminary data.</text>
</comment>
<evidence type="ECO:0000256" key="5">
    <source>
        <dbReference type="ARBA" id="ARBA00023315"/>
    </source>
</evidence>
<dbReference type="GO" id="GO:0008360">
    <property type="term" value="P:regulation of cell shape"/>
    <property type="evidence" value="ECO:0007669"/>
    <property type="project" value="UniProtKB-KW"/>
</dbReference>
<dbReference type="PANTHER" id="PTHR36174:SF1">
    <property type="entry name" value="LIPID II:GLYCINE GLYCYLTRANSFERASE"/>
    <property type="match status" value="1"/>
</dbReference>
<evidence type="ECO:0000256" key="4">
    <source>
        <dbReference type="ARBA" id="ARBA00022984"/>
    </source>
</evidence>
<dbReference type="GO" id="GO:0016755">
    <property type="term" value="F:aminoacyltransferase activity"/>
    <property type="evidence" value="ECO:0007669"/>
    <property type="project" value="InterPro"/>
</dbReference>
<dbReference type="GO" id="GO:0071555">
    <property type="term" value="P:cell wall organization"/>
    <property type="evidence" value="ECO:0007669"/>
    <property type="project" value="UniProtKB-KW"/>
</dbReference>
<evidence type="ECO:0000256" key="1">
    <source>
        <dbReference type="ARBA" id="ARBA00009943"/>
    </source>
</evidence>
<dbReference type="PROSITE" id="PS51191">
    <property type="entry name" value="FEMABX"/>
    <property type="match status" value="1"/>
</dbReference>
<dbReference type="Pfam" id="PF02388">
    <property type="entry name" value="FemAB"/>
    <property type="match status" value="2"/>
</dbReference>
<dbReference type="AlphaFoldDB" id="A0A2H0RLT9"/>
<evidence type="ECO:0008006" key="9">
    <source>
        <dbReference type="Google" id="ProtNLM"/>
    </source>
</evidence>
<keyword evidence="6" id="KW-0961">Cell wall biogenesis/degradation</keyword>
<keyword evidence="4" id="KW-0573">Peptidoglycan synthesis</keyword>
<dbReference type="SUPFAM" id="SSF55729">
    <property type="entry name" value="Acyl-CoA N-acyltransferases (Nat)"/>
    <property type="match status" value="2"/>
</dbReference>